<dbReference type="EMBL" id="QLYR01000006">
    <property type="protein sequence ID" value="RAQ28276.1"/>
    <property type="molecule type" value="Genomic_DNA"/>
</dbReference>
<evidence type="ECO:0000313" key="1">
    <source>
        <dbReference type="EMBL" id="RAQ28276.1"/>
    </source>
</evidence>
<dbReference type="Proteomes" id="UP000249377">
    <property type="component" value="Unassembled WGS sequence"/>
</dbReference>
<comment type="caution">
    <text evidence="1">The sequence shown here is derived from an EMBL/GenBank/DDBJ whole genome shotgun (WGS) entry which is preliminary data.</text>
</comment>
<name>A0A328UDU3_9FIRM</name>
<gene>
    <name evidence="1" type="ORF">DPQ25_09745</name>
</gene>
<accession>A0A328UDU3</accession>
<evidence type="ECO:0000313" key="2">
    <source>
        <dbReference type="Proteomes" id="UP000249377"/>
    </source>
</evidence>
<proteinExistence type="predicted"/>
<organism evidence="1 2">
    <name type="scientific">Hydrogeniiclostridium mannosilyticum</name>
    <dbReference type="NCBI Taxonomy" id="2764322"/>
    <lineage>
        <taxon>Bacteria</taxon>
        <taxon>Bacillati</taxon>
        <taxon>Bacillota</taxon>
        <taxon>Clostridia</taxon>
        <taxon>Eubacteriales</taxon>
        <taxon>Acutalibacteraceae</taxon>
        <taxon>Hydrogeniiclostridium</taxon>
    </lineage>
</organism>
<reference evidence="1 2" key="1">
    <citation type="submission" date="2018-06" db="EMBL/GenBank/DDBJ databases">
        <title>Noncontiguous genome sequence of Ruminococcaceae bacterium ASD2818.</title>
        <authorList>
            <person name="Chaplin A.V."/>
            <person name="Sokolova S.R."/>
            <person name="Kochetkova T.O."/>
            <person name="Goltsov A.Y."/>
            <person name="Trofimov D.Y."/>
            <person name="Efimov B.A."/>
        </authorList>
    </citation>
    <scope>NUCLEOTIDE SEQUENCE [LARGE SCALE GENOMIC DNA]</scope>
    <source>
        <strain evidence="1 2">ASD2818</strain>
    </source>
</reference>
<protein>
    <submittedName>
        <fullName evidence="1">Uncharacterized protein</fullName>
    </submittedName>
</protein>
<dbReference type="AlphaFoldDB" id="A0A328UDU3"/>
<sequence>MKIDIQAGGIWYHGSNALFTELRAGSTITQWKALAEAFSHKPTLLGYDDDGSIFHNGKEKGYLYMIDEPIEAGKDIYQHPRSTMDENAEFLTNRPLSVRLVGEVGNPD</sequence>
<keyword evidence="2" id="KW-1185">Reference proteome</keyword>
<dbReference type="RefSeq" id="WP_112332988.1">
    <property type="nucleotide sequence ID" value="NZ_JADPHD010000016.1"/>
</dbReference>